<sequence length="105" mass="11242">MTLGVLELSLQASKTLLDLILRSGELFDIIGGRGGEGIREGEFGAWEEGLRDSIISTRFGGPLDLADKGEPKAPEEIPTTAILLFLGGLKSDNTPLSREGAPFWD</sequence>
<keyword evidence="2" id="KW-1185">Reference proteome</keyword>
<evidence type="ECO:0000313" key="1">
    <source>
        <dbReference type="EMBL" id="KAK7373275.1"/>
    </source>
</evidence>
<gene>
    <name evidence="1" type="ORF">VNO80_06675</name>
</gene>
<dbReference type="AlphaFoldDB" id="A0AAN9NH96"/>
<proteinExistence type="predicted"/>
<accession>A0AAN9NH96</accession>
<name>A0AAN9NH96_PHACN</name>
<reference evidence="1 2" key="1">
    <citation type="submission" date="2024-01" db="EMBL/GenBank/DDBJ databases">
        <title>The genomes of 5 underutilized Papilionoideae crops provide insights into root nodulation and disease resistanc.</title>
        <authorList>
            <person name="Jiang F."/>
        </authorList>
    </citation>
    <scope>NUCLEOTIDE SEQUENCE [LARGE SCALE GENOMIC DNA]</scope>
    <source>
        <strain evidence="1">JINMINGXINNONG_FW02</strain>
        <tissue evidence="1">Leaves</tissue>
    </source>
</reference>
<organism evidence="1 2">
    <name type="scientific">Phaseolus coccineus</name>
    <name type="common">Scarlet runner bean</name>
    <name type="synonym">Phaseolus multiflorus</name>
    <dbReference type="NCBI Taxonomy" id="3886"/>
    <lineage>
        <taxon>Eukaryota</taxon>
        <taxon>Viridiplantae</taxon>
        <taxon>Streptophyta</taxon>
        <taxon>Embryophyta</taxon>
        <taxon>Tracheophyta</taxon>
        <taxon>Spermatophyta</taxon>
        <taxon>Magnoliopsida</taxon>
        <taxon>eudicotyledons</taxon>
        <taxon>Gunneridae</taxon>
        <taxon>Pentapetalae</taxon>
        <taxon>rosids</taxon>
        <taxon>fabids</taxon>
        <taxon>Fabales</taxon>
        <taxon>Fabaceae</taxon>
        <taxon>Papilionoideae</taxon>
        <taxon>50 kb inversion clade</taxon>
        <taxon>NPAAA clade</taxon>
        <taxon>indigoferoid/millettioid clade</taxon>
        <taxon>Phaseoleae</taxon>
        <taxon>Phaseolus</taxon>
    </lineage>
</organism>
<comment type="caution">
    <text evidence="1">The sequence shown here is derived from an EMBL/GenBank/DDBJ whole genome shotgun (WGS) entry which is preliminary data.</text>
</comment>
<dbReference type="EMBL" id="JAYMYR010000003">
    <property type="protein sequence ID" value="KAK7373275.1"/>
    <property type="molecule type" value="Genomic_DNA"/>
</dbReference>
<evidence type="ECO:0000313" key="2">
    <source>
        <dbReference type="Proteomes" id="UP001374584"/>
    </source>
</evidence>
<protein>
    <submittedName>
        <fullName evidence="1">Uncharacterized protein</fullName>
    </submittedName>
</protein>
<dbReference type="Proteomes" id="UP001374584">
    <property type="component" value="Unassembled WGS sequence"/>
</dbReference>